<dbReference type="PROSITE" id="PS51318">
    <property type="entry name" value="TAT"/>
    <property type="match status" value="1"/>
</dbReference>
<dbReference type="AlphaFoldDB" id="A0A1H8UN04"/>
<feature type="region of interest" description="Disordered" evidence="1">
    <location>
        <begin position="172"/>
        <end position="196"/>
    </location>
</feature>
<feature type="compositionally biased region" description="Polar residues" evidence="1">
    <location>
        <begin position="182"/>
        <end position="196"/>
    </location>
</feature>
<evidence type="ECO:0000313" key="3">
    <source>
        <dbReference type="Proteomes" id="UP000198775"/>
    </source>
</evidence>
<reference evidence="3" key="1">
    <citation type="submission" date="2016-10" db="EMBL/GenBank/DDBJ databases">
        <authorList>
            <person name="Varghese N."/>
            <person name="Submissions S."/>
        </authorList>
    </citation>
    <scope>NUCLEOTIDE SEQUENCE [LARGE SCALE GENOMIC DNA]</scope>
    <source>
        <strain evidence="3">IBRC-M 10043</strain>
    </source>
</reference>
<accession>A0A1H8UN04</accession>
<gene>
    <name evidence="2" type="ORF">SAMN05216388_10299</name>
</gene>
<evidence type="ECO:0000256" key="1">
    <source>
        <dbReference type="SAM" id="MobiDB-lite"/>
    </source>
</evidence>
<evidence type="ECO:0008006" key="4">
    <source>
        <dbReference type="Google" id="ProtNLM"/>
    </source>
</evidence>
<dbReference type="RefSeq" id="WP_170845498.1">
    <property type="nucleotide sequence ID" value="NZ_FOCX01000029.1"/>
</dbReference>
<proteinExistence type="predicted"/>
<dbReference type="InterPro" id="IPR027056">
    <property type="entry name" value="Gluconate_2DH_su3"/>
</dbReference>
<evidence type="ECO:0000313" key="2">
    <source>
        <dbReference type="EMBL" id="SEP04589.1"/>
    </source>
</evidence>
<dbReference type="EMBL" id="FOCX01000029">
    <property type="protein sequence ID" value="SEP04589.1"/>
    <property type="molecule type" value="Genomic_DNA"/>
</dbReference>
<sequence length="196" mass="20759">MELTRRDAIAALGAVGVAGGALALSQSGETDDADGEGRTTTPTGPDEAAASLSEHELTTAVAVAKAIYPSPVENVEGFVTDFLRGRVADDPERATEIAETVAYLDDYVNTWYDVDAFATLSPATRVEAFERMNADTIDPDPDGGSVQRVRYYLVNDLLFALYASPTGGELVGIENPQGHPGGTTSYRRGPQSETEN</sequence>
<dbReference type="Pfam" id="PF13618">
    <property type="entry name" value="Gluconate_2-dh3"/>
    <property type="match status" value="1"/>
</dbReference>
<protein>
    <recommendedName>
        <fullName evidence="4">Tat (Twin-arginine translocation) pathway signal sequence</fullName>
    </recommendedName>
</protein>
<feature type="region of interest" description="Disordered" evidence="1">
    <location>
        <begin position="26"/>
        <end position="48"/>
    </location>
</feature>
<dbReference type="Proteomes" id="UP000198775">
    <property type="component" value="Unassembled WGS sequence"/>
</dbReference>
<name>A0A1H8UN04_9EURY</name>
<dbReference type="InterPro" id="IPR006311">
    <property type="entry name" value="TAT_signal"/>
</dbReference>
<keyword evidence="3" id="KW-1185">Reference proteome</keyword>
<organism evidence="2 3">
    <name type="scientific">Halorientalis persicus</name>
    <dbReference type="NCBI Taxonomy" id="1367881"/>
    <lineage>
        <taxon>Archaea</taxon>
        <taxon>Methanobacteriati</taxon>
        <taxon>Methanobacteriota</taxon>
        <taxon>Stenosarchaea group</taxon>
        <taxon>Halobacteria</taxon>
        <taxon>Halobacteriales</taxon>
        <taxon>Haloarculaceae</taxon>
        <taxon>Halorientalis</taxon>
    </lineage>
</organism>